<comment type="similarity">
    <text evidence="1 2">Belongs to the RTX toxin acyltransferase family.</text>
</comment>
<dbReference type="RefSeq" id="WP_167013651.1">
    <property type="nucleotide sequence ID" value="NZ_VWXF01000002.1"/>
</dbReference>
<keyword evidence="2" id="KW-0012">Acyltransferase</keyword>
<dbReference type="Proteomes" id="UP001515683">
    <property type="component" value="Unassembled WGS sequence"/>
</dbReference>
<comment type="function">
    <text evidence="2">Involved in fatty acylation of protoxin at internal lysine residues, thereby converting it to the active toxin.</text>
</comment>
<gene>
    <name evidence="3" type="ORF">F3J40_08425</name>
</gene>
<dbReference type="InterPro" id="IPR003996">
    <property type="entry name" value="RTX_toxin-activating_protC_bac"/>
</dbReference>
<evidence type="ECO:0000256" key="2">
    <source>
        <dbReference type="RuleBase" id="RU368102"/>
    </source>
</evidence>
<comment type="subcellular location">
    <subcellularLocation>
        <location evidence="2">Cytoplasm</location>
    </subcellularLocation>
</comment>
<sequence length="144" mass="17239">MEYIHELCDGKDEWSTHEKIGFAVSCMLKHRNYSLYPVLSIQRWTEYAINHHQIKFFFDGHNQPLGYITWAYLEADTELRMLNDEKFNLHPSEWNEGGRIWLLDFCCAPGYSLEVIKKLKRIRPWGEGQVRWVSRRNQSIKVFS</sequence>
<protein>
    <recommendedName>
        <fullName evidence="2">RTX toxin-activating lysine-acyltransferase</fullName>
        <ecNumber evidence="2">2.3.1.-</ecNumber>
    </recommendedName>
</protein>
<keyword evidence="2" id="KW-0963">Cytoplasm</keyword>
<evidence type="ECO:0000313" key="3">
    <source>
        <dbReference type="EMBL" id="NIF21619.1"/>
    </source>
</evidence>
<dbReference type="EMBL" id="VWXF01000002">
    <property type="protein sequence ID" value="NIF21619.1"/>
    <property type="molecule type" value="Genomic_DNA"/>
</dbReference>
<keyword evidence="4" id="KW-1185">Reference proteome</keyword>
<accession>A0ABX0RA20</accession>
<keyword evidence="2" id="KW-0204">Cytolysis</keyword>
<evidence type="ECO:0000256" key="1">
    <source>
        <dbReference type="ARBA" id="ARBA00005686"/>
    </source>
</evidence>
<dbReference type="Pfam" id="PF02794">
    <property type="entry name" value="HlyC"/>
    <property type="match status" value="1"/>
</dbReference>
<keyword evidence="2" id="KW-0808">Transferase</keyword>
<evidence type="ECO:0000313" key="4">
    <source>
        <dbReference type="Proteomes" id="UP001515683"/>
    </source>
</evidence>
<organism evidence="3 4">
    <name type="scientific">Candidatus Pantoea multigeneris</name>
    <dbReference type="NCBI Taxonomy" id="2608357"/>
    <lineage>
        <taxon>Bacteria</taxon>
        <taxon>Pseudomonadati</taxon>
        <taxon>Pseudomonadota</taxon>
        <taxon>Gammaproteobacteria</taxon>
        <taxon>Enterobacterales</taxon>
        <taxon>Erwiniaceae</taxon>
        <taxon>Pantoea</taxon>
    </lineage>
</organism>
<name>A0ABX0RA20_9GAMM</name>
<proteinExistence type="inferred from homology"/>
<comment type="caution">
    <text evidence="3">The sequence shown here is derived from an EMBL/GenBank/DDBJ whole genome shotgun (WGS) entry which is preliminary data.</text>
</comment>
<reference evidence="3 4" key="1">
    <citation type="journal article" date="2019" name="bioRxiv">
        <title>Bacteria contribute to plant secondary compound degradation in a generalist herbivore system.</title>
        <authorList>
            <person name="Francoeur C.B."/>
            <person name="Khadempour L."/>
            <person name="Moreira-Soto R.D."/>
            <person name="Gotting K."/>
            <person name="Book A.J."/>
            <person name="Pinto-Tomas A.A."/>
            <person name="Keefover-Ring K."/>
            <person name="Currie C.R."/>
        </authorList>
    </citation>
    <scope>NUCLEOTIDE SEQUENCE [LARGE SCALE GENOMIC DNA]</scope>
    <source>
        <strain evidence="3">Acro-835</strain>
    </source>
</reference>
<dbReference type="EC" id="2.3.1.-" evidence="2"/>